<dbReference type="EMBL" id="QGNW01000124">
    <property type="protein sequence ID" value="RVW94072.1"/>
    <property type="molecule type" value="Genomic_DNA"/>
</dbReference>
<accession>A0A438IBJ4</accession>
<proteinExistence type="predicted"/>
<gene>
    <name evidence="1" type="ORF">CK203_038210</name>
</gene>
<sequence>MPKVRLAVSANMRNIVVLQPRANSDDTTINYFQMKILMWLGFRGGSLCFFGSRRKAHYREQDKEL</sequence>
<organism evidence="1 2">
    <name type="scientific">Vitis vinifera</name>
    <name type="common">Grape</name>
    <dbReference type="NCBI Taxonomy" id="29760"/>
    <lineage>
        <taxon>Eukaryota</taxon>
        <taxon>Viridiplantae</taxon>
        <taxon>Streptophyta</taxon>
        <taxon>Embryophyta</taxon>
        <taxon>Tracheophyta</taxon>
        <taxon>Spermatophyta</taxon>
        <taxon>Magnoliopsida</taxon>
        <taxon>eudicotyledons</taxon>
        <taxon>Gunneridae</taxon>
        <taxon>Pentapetalae</taxon>
        <taxon>rosids</taxon>
        <taxon>Vitales</taxon>
        <taxon>Vitaceae</taxon>
        <taxon>Viteae</taxon>
        <taxon>Vitis</taxon>
    </lineage>
</organism>
<evidence type="ECO:0000313" key="1">
    <source>
        <dbReference type="EMBL" id="RVW94072.1"/>
    </source>
</evidence>
<evidence type="ECO:0000313" key="2">
    <source>
        <dbReference type="Proteomes" id="UP000288805"/>
    </source>
</evidence>
<reference evidence="1 2" key="1">
    <citation type="journal article" date="2018" name="PLoS Genet.">
        <title>Population sequencing reveals clonal diversity and ancestral inbreeding in the grapevine cultivar Chardonnay.</title>
        <authorList>
            <person name="Roach M.J."/>
            <person name="Johnson D.L."/>
            <person name="Bohlmann J."/>
            <person name="van Vuuren H.J."/>
            <person name="Jones S.J."/>
            <person name="Pretorius I.S."/>
            <person name="Schmidt S.A."/>
            <person name="Borneman A.R."/>
        </authorList>
    </citation>
    <scope>NUCLEOTIDE SEQUENCE [LARGE SCALE GENOMIC DNA]</scope>
    <source>
        <strain evidence="2">cv. Chardonnay</strain>
        <tissue evidence="1">Leaf</tissue>
    </source>
</reference>
<dbReference type="Proteomes" id="UP000288805">
    <property type="component" value="Unassembled WGS sequence"/>
</dbReference>
<comment type="caution">
    <text evidence="1">The sequence shown here is derived from an EMBL/GenBank/DDBJ whole genome shotgun (WGS) entry which is preliminary data.</text>
</comment>
<name>A0A438IBJ4_VITVI</name>
<dbReference type="AlphaFoldDB" id="A0A438IBJ4"/>
<protein>
    <submittedName>
        <fullName evidence="1">Uncharacterized protein</fullName>
    </submittedName>
</protein>